<dbReference type="Proteomes" id="UP000617145">
    <property type="component" value="Unassembled WGS sequence"/>
</dbReference>
<reference evidence="1" key="1">
    <citation type="journal article" date="2014" name="Int. J. Syst. Evol. Microbiol.">
        <title>Complete genome sequence of Corynebacterium casei LMG S-19264T (=DSM 44701T), isolated from a smear-ripened cheese.</title>
        <authorList>
            <consortium name="US DOE Joint Genome Institute (JGI-PGF)"/>
            <person name="Walter F."/>
            <person name="Albersmeier A."/>
            <person name="Kalinowski J."/>
            <person name="Ruckert C."/>
        </authorList>
    </citation>
    <scope>NUCLEOTIDE SEQUENCE</scope>
    <source>
        <strain evidence="1">CGMCC 1.15762</strain>
    </source>
</reference>
<protein>
    <submittedName>
        <fullName evidence="1">Uncharacterized protein</fullName>
    </submittedName>
</protein>
<reference evidence="1" key="2">
    <citation type="submission" date="2020-09" db="EMBL/GenBank/DDBJ databases">
        <authorList>
            <person name="Sun Q."/>
            <person name="Zhou Y."/>
        </authorList>
    </citation>
    <scope>NUCLEOTIDE SEQUENCE</scope>
    <source>
        <strain evidence="1">CGMCC 1.15762</strain>
    </source>
</reference>
<evidence type="ECO:0000313" key="2">
    <source>
        <dbReference type="Proteomes" id="UP000617145"/>
    </source>
</evidence>
<accession>A0A8J2ZNB1</accession>
<dbReference type="AlphaFoldDB" id="A0A8J2ZNB1"/>
<gene>
    <name evidence="1" type="ORF">GCM10011415_37280</name>
</gene>
<dbReference type="RefSeq" id="WP_188791795.1">
    <property type="nucleotide sequence ID" value="NZ_BMJV01000009.1"/>
</dbReference>
<proteinExistence type="predicted"/>
<keyword evidence="2" id="KW-1185">Reference proteome</keyword>
<sequence>MSSHTHKDDPTLLRKSCLIDGGCYQMASVKTTAGLTSADGGAVGHVPYMSPEIHAVIEAS</sequence>
<organism evidence="1 2">
    <name type="scientific">Salipiger pallidus</name>
    <dbReference type="NCBI Taxonomy" id="1775170"/>
    <lineage>
        <taxon>Bacteria</taxon>
        <taxon>Pseudomonadati</taxon>
        <taxon>Pseudomonadota</taxon>
        <taxon>Alphaproteobacteria</taxon>
        <taxon>Rhodobacterales</taxon>
        <taxon>Roseobacteraceae</taxon>
        <taxon>Salipiger</taxon>
    </lineage>
</organism>
<name>A0A8J2ZNB1_9RHOB</name>
<comment type="caution">
    <text evidence="1">The sequence shown here is derived from an EMBL/GenBank/DDBJ whole genome shotgun (WGS) entry which is preliminary data.</text>
</comment>
<evidence type="ECO:0000313" key="1">
    <source>
        <dbReference type="EMBL" id="GGG83814.1"/>
    </source>
</evidence>
<dbReference type="EMBL" id="BMJV01000009">
    <property type="protein sequence ID" value="GGG83814.1"/>
    <property type="molecule type" value="Genomic_DNA"/>
</dbReference>